<feature type="non-terminal residue" evidence="1">
    <location>
        <position position="1"/>
    </location>
</feature>
<evidence type="ECO:0000313" key="1">
    <source>
        <dbReference type="EMBL" id="KAG5579064.1"/>
    </source>
</evidence>
<dbReference type="AlphaFoldDB" id="A0A9J5WVQ8"/>
<dbReference type="EMBL" id="JACXVP010000010">
    <property type="protein sequence ID" value="KAG5579064.1"/>
    <property type="molecule type" value="Genomic_DNA"/>
</dbReference>
<accession>A0A9J5WVQ8</accession>
<proteinExistence type="predicted"/>
<dbReference type="OrthoDB" id="10558510at2759"/>
<name>A0A9J5WVQ8_SOLCO</name>
<reference evidence="1 2" key="1">
    <citation type="submission" date="2020-09" db="EMBL/GenBank/DDBJ databases">
        <title>De no assembly of potato wild relative species, Solanum commersonii.</title>
        <authorList>
            <person name="Cho K."/>
        </authorList>
    </citation>
    <scope>NUCLEOTIDE SEQUENCE [LARGE SCALE GENOMIC DNA]</scope>
    <source>
        <strain evidence="1">LZ3.2</strain>
        <tissue evidence="1">Leaf</tissue>
    </source>
</reference>
<keyword evidence="2" id="KW-1185">Reference proteome</keyword>
<sequence length="70" mass="8468">MIGIKRGRGRSKKYWERSLDKDMVHLELIKDMTLDRRYGGRRLGYKEKLRFSEVKHLLVTWPPSRFYVLG</sequence>
<gene>
    <name evidence="1" type="ORF">H5410_049691</name>
</gene>
<organism evidence="1 2">
    <name type="scientific">Solanum commersonii</name>
    <name type="common">Commerson's wild potato</name>
    <name type="synonym">Commerson's nightshade</name>
    <dbReference type="NCBI Taxonomy" id="4109"/>
    <lineage>
        <taxon>Eukaryota</taxon>
        <taxon>Viridiplantae</taxon>
        <taxon>Streptophyta</taxon>
        <taxon>Embryophyta</taxon>
        <taxon>Tracheophyta</taxon>
        <taxon>Spermatophyta</taxon>
        <taxon>Magnoliopsida</taxon>
        <taxon>eudicotyledons</taxon>
        <taxon>Gunneridae</taxon>
        <taxon>Pentapetalae</taxon>
        <taxon>asterids</taxon>
        <taxon>lamiids</taxon>
        <taxon>Solanales</taxon>
        <taxon>Solanaceae</taxon>
        <taxon>Solanoideae</taxon>
        <taxon>Solaneae</taxon>
        <taxon>Solanum</taxon>
    </lineage>
</organism>
<dbReference type="Proteomes" id="UP000824120">
    <property type="component" value="Chromosome 10"/>
</dbReference>
<evidence type="ECO:0000313" key="2">
    <source>
        <dbReference type="Proteomes" id="UP000824120"/>
    </source>
</evidence>
<protein>
    <submittedName>
        <fullName evidence="1">Uncharacterized protein</fullName>
    </submittedName>
</protein>
<comment type="caution">
    <text evidence="1">The sequence shown here is derived from an EMBL/GenBank/DDBJ whole genome shotgun (WGS) entry which is preliminary data.</text>
</comment>